<organism evidence="3 4">
    <name type="scientific">Formosa sediminum</name>
    <dbReference type="NCBI Taxonomy" id="2594004"/>
    <lineage>
        <taxon>Bacteria</taxon>
        <taxon>Pseudomonadati</taxon>
        <taxon>Bacteroidota</taxon>
        <taxon>Flavobacteriia</taxon>
        <taxon>Flavobacteriales</taxon>
        <taxon>Flavobacteriaceae</taxon>
        <taxon>Formosa</taxon>
    </lineage>
</organism>
<feature type="domain" description="Thioredoxin" evidence="2">
    <location>
        <begin position="23"/>
        <end position="177"/>
    </location>
</feature>
<dbReference type="Gene3D" id="3.40.30.10">
    <property type="entry name" value="Glutaredoxin"/>
    <property type="match status" value="1"/>
</dbReference>
<dbReference type="GO" id="GO:0016491">
    <property type="term" value="F:oxidoreductase activity"/>
    <property type="evidence" value="ECO:0007669"/>
    <property type="project" value="InterPro"/>
</dbReference>
<dbReference type="InterPro" id="IPR000866">
    <property type="entry name" value="AhpC/TSA"/>
</dbReference>
<reference evidence="3 4" key="1">
    <citation type="submission" date="2019-07" db="EMBL/GenBank/DDBJ databases">
        <title>Genome sequencing for Formosa sp. PS13.</title>
        <authorList>
            <person name="Park S.-J."/>
        </authorList>
    </citation>
    <scope>NUCLEOTIDE SEQUENCE [LARGE SCALE GENOMIC DNA]</scope>
    <source>
        <strain evidence="3 4">PS13</strain>
    </source>
</reference>
<accession>A0A516GMC7</accession>
<keyword evidence="1" id="KW-0676">Redox-active center</keyword>
<dbReference type="KEGG" id="fop:FNB79_01275"/>
<sequence>MKKLLLILIVLWCFACKRHDENKTISKDVIEVESVEQTRDLTVYNFETLAPLLELKDDKVHVINFWATWCAPCVKELPHFEKLKSVYASKGVDLLLVSLDSPNVYETKLKPFLIKHNIKSRVIALNDVQSNIWIPKIEASWSGSIPVTIIYNKDSRKFYDSPFTYQDLERELKTFLN</sequence>
<evidence type="ECO:0000313" key="3">
    <source>
        <dbReference type="EMBL" id="QDO92667.1"/>
    </source>
</evidence>
<dbReference type="InterPro" id="IPR013766">
    <property type="entry name" value="Thioredoxin_domain"/>
</dbReference>
<evidence type="ECO:0000259" key="2">
    <source>
        <dbReference type="PROSITE" id="PS51352"/>
    </source>
</evidence>
<proteinExistence type="predicted"/>
<dbReference type="InterPro" id="IPR050553">
    <property type="entry name" value="Thioredoxin_ResA/DsbE_sf"/>
</dbReference>
<dbReference type="SUPFAM" id="SSF52833">
    <property type="entry name" value="Thioredoxin-like"/>
    <property type="match status" value="1"/>
</dbReference>
<keyword evidence="4" id="KW-1185">Reference proteome</keyword>
<dbReference type="InterPro" id="IPR017937">
    <property type="entry name" value="Thioredoxin_CS"/>
</dbReference>
<dbReference type="RefSeq" id="WP_143379577.1">
    <property type="nucleotide sequence ID" value="NZ_CP041637.1"/>
</dbReference>
<dbReference type="PANTHER" id="PTHR42852">
    <property type="entry name" value="THIOL:DISULFIDE INTERCHANGE PROTEIN DSBE"/>
    <property type="match status" value="1"/>
</dbReference>
<dbReference type="CDD" id="cd02966">
    <property type="entry name" value="TlpA_like_family"/>
    <property type="match status" value="1"/>
</dbReference>
<dbReference type="InterPro" id="IPR036249">
    <property type="entry name" value="Thioredoxin-like_sf"/>
</dbReference>
<dbReference type="AlphaFoldDB" id="A0A516GMC7"/>
<evidence type="ECO:0000256" key="1">
    <source>
        <dbReference type="ARBA" id="ARBA00023284"/>
    </source>
</evidence>
<dbReference type="Proteomes" id="UP000319209">
    <property type="component" value="Chromosome"/>
</dbReference>
<dbReference type="GO" id="GO:0016209">
    <property type="term" value="F:antioxidant activity"/>
    <property type="evidence" value="ECO:0007669"/>
    <property type="project" value="InterPro"/>
</dbReference>
<protein>
    <submittedName>
        <fullName evidence="3">TlpA family protein disulfide reductase</fullName>
    </submittedName>
</protein>
<dbReference type="PROSITE" id="PS00194">
    <property type="entry name" value="THIOREDOXIN_1"/>
    <property type="match status" value="1"/>
</dbReference>
<evidence type="ECO:0000313" key="4">
    <source>
        <dbReference type="Proteomes" id="UP000319209"/>
    </source>
</evidence>
<dbReference type="PROSITE" id="PS51352">
    <property type="entry name" value="THIOREDOXIN_2"/>
    <property type="match status" value="1"/>
</dbReference>
<dbReference type="Pfam" id="PF00578">
    <property type="entry name" value="AhpC-TSA"/>
    <property type="match status" value="1"/>
</dbReference>
<dbReference type="OrthoDB" id="9815205at2"/>
<gene>
    <name evidence="3" type="ORF">FNB79_01275</name>
</gene>
<dbReference type="PANTHER" id="PTHR42852:SF13">
    <property type="entry name" value="PROTEIN DIPZ"/>
    <property type="match status" value="1"/>
</dbReference>
<dbReference type="EMBL" id="CP041637">
    <property type="protein sequence ID" value="QDO92667.1"/>
    <property type="molecule type" value="Genomic_DNA"/>
</dbReference>
<name>A0A516GMC7_9FLAO</name>